<name>A0ABW8TWY4_9CLOT</name>
<dbReference type="RefSeq" id="WP_406766412.1">
    <property type="nucleotide sequence ID" value="NZ_JBJHZY010000004.1"/>
</dbReference>
<gene>
    <name evidence="3" type="ORF">ACJDUH_17060</name>
</gene>
<proteinExistence type="predicted"/>
<sequence>MINLVIDKNLKDKRKIIYTFYYLVENIFDEVQVSYDFIEDAINIYYGANIQARNGIIIPVLKESEPKRLYLHNYEEDTFASFEEKCEIPFIKKDNVIFFNYDIFLSSIYFISCEEEYVCMKRDRINRFLAEFSEKKDSIKTPFFDINSAILYKALIKLNPNLTLKRNGFEIYLTHDIDNADSRNRYVFLHNFKNLISKKNKPFFMKFTTLLQECLFNRYKNILKYMELESSYGAKSEFYFIQGKKHRYGSRYKLSKVRSELEKIKESKDFIIGLHTNFFSYDDKDKIREEINAIEKYADVKILSCRNHYLRFKVPETWDILKNSGLKFDTTLGYADSNGFRAGTTKAFLPYNLKNNEVINIYEIPLSIMDVSIMEKPMTSEEKWNEIKYIIDQVKRNRGTSSVLWHEDVYNYRNYRDVYEKMLNYIKANEGEFVNYKDLENRLKKQKEELYRLFNSVE</sequence>
<dbReference type="Gene3D" id="3.20.20.370">
    <property type="entry name" value="Glycoside hydrolase/deacetylase"/>
    <property type="match status" value="1"/>
</dbReference>
<dbReference type="CDD" id="cd10931">
    <property type="entry name" value="CE4_u7"/>
    <property type="match status" value="1"/>
</dbReference>
<accession>A0ABW8TWY4</accession>
<feature type="coiled-coil region" evidence="1">
    <location>
        <begin position="429"/>
        <end position="456"/>
    </location>
</feature>
<reference evidence="3 4" key="1">
    <citation type="submission" date="2024-11" db="EMBL/GenBank/DDBJ databases">
        <authorList>
            <person name="Heng Y.C."/>
            <person name="Lim A.C.H."/>
            <person name="Lee J.K.Y."/>
            <person name="Kittelmann S."/>
        </authorList>
    </citation>
    <scope>NUCLEOTIDE SEQUENCE [LARGE SCALE GENOMIC DNA]</scope>
    <source>
        <strain evidence="3 4">WILCCON 0202</strain>
    </source>
</reference>
<keyword evidence="1" id="KW-0175">Coiled coil</keyword>
<dbReference type="SUPFAM" id="SSF88713">
    <property type="entry name" value="Glycoside hydrolase/deacetylase"/>
    <property type="match status" value="1"/>
</dbReference>
<dbReference type="InterPro" id="IPR054297">
    <property type="entry name" value="DUF7033"/>
</dbReference>
<feature type="domain" description="DUF7033" evidence="2">
    <location>
        <begin position="100"/>
        <end position="180"/>
    </location>
</feature>
<dbReference type="Proteomes" id="UP001623661">
    <property type="component" value="Unassembled WGS sequence"/>
</dbReference>
<organism evidence="3 4">
    <name type="scientific">Candidatus Clostridium radicumherbarum</name>
    <dbReference type="NCBI Taxonomy" id="3381662"/>
    <lineage>
        <taxon>Bacteria</taxon>
        <taxon>Bacillati</taxon>
        <taxon>Bacillota</taxon>
        <taxon>Clostridia</taxon>
        <taxon>Eubacteriales</taxon>
        <taxon>Clostridiaceae</taxon>
        <taxon>Clostridium</taxon>
    </lineage>
</organism>
<dbReference type="Pfam" id="PF23019">
    <property type="entry name" value="DUF7033"/>
    <property type="match status" value="1"/>
</dbReference>
<protein>
    <submittedName>
        <fullName evidence="3">Polysaccharide deacetylase family protein</fullName>
    </submittedName>
</protein>
<evidence type="ECO:0000313" key="3">
    <source>
        <dbReference type="EMBL" id="MFL0269791.1"/>
    </source>
</evidence>
<dbReference type="EMBL" id="JBJHZY010000004">
    <property type="protein sequence ID" value="MFL0269791.1"/>
    <property type="molecule type" value="Genomic_DNA"/>
</dbReference>
<dbReference type="InterPro" id="IPR011330">
    <property type="entry name" value="Glyco_hydro/deAcase_b/a-brl"/>
</dbReference>
<evidence type="ECO:0000259" key="2">
    <source>
        <dbReference type="Pfam" id="PF23019"/>
    </source>
</evidence>
<evidence type="ECO:0000256" key="1">
    <source>
        <dbReference type="SAM" id="Coils"/>
    </source>
</evidence>
<keyword evidence="4" id="KW-1185">Reference proteome</keyword>
<comment type="caution">
    <text evidence="3">The sequence shown here is derived from an EMBL/GenBank/DDBJ whole genome shotgun (WGS) entry which is preliminary data.</text>
</comment>
<evidence type="ECO:0000313" key="4">
    <source>
        <dbReference type="Proteomes" id="UP001623661"/>
    </source>
</evidence>